<dbReference type="STRING" id="1220924.W2RMY6"/>
<dbReference type="RefSeq" id="XP_008720631.1">
    <property type="nucleotide sequence ID" value="XM_008722409.1"/>
</dbReference>
<dbReference type="GeneID" id="19975428"/>
<feature type="region of interest" description="Disordered" evidence="1">
    <location>
        <begin position="300"/>
        <end position="319"/>
    </location>
</feature>
<feature type="compositionally biased region" description="Basic and acidic residues" evidence="1">
    <location>
        <begin position="173"/>
        <end position="186"/>
    </location>
</feature>
<dbReference type="HOGENOM" id="CLU_037982_2_1_1"/>
<proteinExistence type="predicted"/>
<gene>
    <name evidence="2" type="ORF">HMPREF1541_08089</name>
</gene>
<organism evidence="2 3">
    <name type="scientific">Cyphellophora europaea (strain CBS 101466)</name>
    <name type="common">Phialophora europaea</name>
    <dbReference type="NCBI Taxonomy" id="1220924"/>
    <lineage>
        <taxon>Eukaryota</taxon>
        <taxon>Fungi</taxon>
        <taxon>Dikarya</taxon>
        <taxon>Ascomycota</taxon>
        <taxon>Pezizomycotina</taxon>
        <taxon>Eurotiomycetes</taxon>
        <taxon>Chaetothyriomycetidae</taxon>
        <taxon>Chaetothyriales</taxon>
        <taxon>Cyphellophoraceae</taxon>
        <taxon>Cyphellophora</taxon>
    </lineage>
</organism>
<dbReference type="InParanoid" id="W2RMY6"/>
<dbReference type="CDD" id="cd19817">
    <property type="entry name" value="Bbox1_ANCHR-like"/>
    <property type="match status" value="1"/>
</dbReference>
<dbReference type="OrthoDB" id="5407799at2759"/>
<dbReference type="PANTHER" id="PTHR46603">
    <property type="entry name" value="ABSCISSION/NOCUT CHECKPOINT REGULATOR"/>
    <property type="match status" value="1"/>
</dbReference>
<feature type="region of interest" description="Disordered" evidence="1">
    <location>
        <begin position="126"/>
        <end position="276"/>
    </location>
</feature>
<dbReference type="PANTHER" id="PTHR46603:SF1">
    <property type="entry name" value="ABSCISSION_NOCUT CHECKPOINT REGULATOR"/>
    <property type="match status" value="1"/>
</dbReference>
<evidence type="ECO:0000313" key="3">
    <source>
        <dbReference type="Proteomes" id="UP000030752"/>
    </source>
</evidence>
<feature type="compositionally biased region" description="Acidic residues" evidence="1">
    <location>
        <begin position="214"/>
        <end position="223"/>
    </location>
</feature>
<keyword evidence="3" id="KW-1185">Reference proteome</keyword>
<dbReference type="VEuPathDB" id="FungiDB:HMPREF1541_08089"/>
<feature type="compositionally biased region" description="Basic and acidic residues" evidence="1">
    <location>
        <begin position="193"/>
        <end position="207"/>
    </location>
</feature>
<name>W2RMY6_CYPE1</name>
<evidence type="ECO:0000256" key="1">
    <source>
        <dbReference type="SAM" id="MobiDB-lite"/>
    </source>
</evidence>
<dbReference type="Proteomes" id="UP000030752">
    <property type="component" value="Unassembled WGS sequence"/>
</dbReference>
<feature type="compositionally biased region" description="Low complexity" evidence="1">
    <location>
        <begin position="300"/>
        <end position="311"/>
    </location>
</feature>
<feature type="compositionally biased region" description="Low complexity" evidence="1">
    <location>
        <begin position="234"/>
        <end position="264"/>
    </location>
</feature>
<sequence>MSSGSGEDRDLLARLNALKKSTIDFDNTIGTPVADRSVPIDPAPARALHADLVDRFKTLSGTSRTTTGQFVAESNSNDHASLGADEFADEGKTVEELLADLGPVEQWEVDKSEQDQVDDLLRSANTALNSRPNLEKTPNEDDANAGESHPTSHTMPSIDLTAFHPEPESDNETTEKPHKEELRRSVNQEADDVLQRLLDEVDYEKKFGLAPDQESQDTDEEGDDRPRVEHVGTPDPRALPSSSSAPSNPDNSNPALDLPSTPADLPAPPPVTSTNEDSDLAARFASLALPTSTLLPSVPTTISSTAKSPPASSKPPAPGLTDEDIDTWCIICMDDANLRCLGCDGDLYCTNCWVEGHRGEDAGYEERRHKAVEFVKKGKKNKRAAGRVLVGA</sequence>
<protein>
    <recommendedName>
        <fullName evidence="4">Abscission/NoCut checkpoint regulator</fullName>
    </recommendedName>
</protein>
<evidence type="ECO:0008006" key="4">
    <source>
        <dbReference type="Google" id="ProtNLM"/>
    </source>
</evidence>
<dbReference type="eggNOG" id="KOG1818">
    <property type="taxonomic scope" value="Eukaryota"/>
</dbReference>
<dbReference type="InterPro" id="IPR044553">
    <property type="entry name" value="Bbox1_ANCHR"/>
</dbReference>
<reference evidence="2 3" key="1">
    <citation type="submission" date="2013-03" db="EMBL/GenBank/DDBJ databases">
        <title>The Genome Sequence of Phialophora europaea CBS 101466.</title>
        <authorList>
            <consortium name="The Broad Institute Genomics Platform"/>
            <person name="Cuomo C."/>
            <person name="de Hoog S."/>
            <person name="Gorbushina A."/>
            <person name="Walker B."/>
            <person name="Young S.K."/>
            <person name="Zeng Q."/>
            <person name="Gargeya S."/>
            <person name="Fitzgerald M."/>
            <person name="Haas B."/>
            <person name="Abouelleil A."/>
            <person name="Allen A.W."/>
            <person name="Alvarado L."/>
            <person name="Arachchi H.M."/>
            <person name="Berlin A.M."/>
            <person name="Chapman S.B."/>
            <person name="Gainer-Dewar J."/>
            <person name="Goldberg J."/>
            <person name="Griggs A."/>
            <person name="Gujja S."/>
            <person name="Hansen M."/>
            <person name="Howarth C."/>
            <person name="Imamovic A."/>
            <person name="Ireland A."/>
            <person name="Larimer J."/>
            <person name="McCowan C."/>
            <person name="Murphy C."/>
            <person name="Pearson M."/>
            <person name="Poon T.W."/>
            <person name="Priest M."/>
            <person name="Roberts A."/>
            <person name="Saif S."/>
            <person name="Shea T."/>
            <person name="Sisk P."/>
            <person name="Sykes S."/>
            <person name="Wortman J."/>
            <person name="Nusbaum C."/>
            <person name="Birren B."/>
        </authorList>
    </citation>
    <scope>NUCLEOTIDE SEQUENCE [LARGE SCALE GENOMIC DNA]</scope>
    <source>
        <strain evidence="2 3">CBS 101466</strain>
    </source>
</reference>
<dbReference type="AlphaFoldDB" id="W2RMY6"/>
<accession>W2RMY6</accession>
<dbReference type="EMBL" id="KB822724">
    <property type="protein sequence ID" value="ETN37099.1"/>
    <property type="molecule type" value="Genomic_DNA"/>
</dbReference>
<dbReference type="SUPFAM" id="SSF57845">
    <property type="entry name" value="B-box zinc-binding domain"/>
    <property type="match status" value="1"/>
</dbReference>
<evidence type="ECO:0000313" key="2">
    <source>
        <dbReference type="EMBL" id="ETN37099.1"/>
    </source>
</evidence>
<dbReference type="Pfam" id="PF22586">
    <property type="entry name" value="ANCHR-like_BBOX"/>
    <property type="match status" value="1"/>
</dbReference>